<dbReference type="SMART" id="SM00343">
    <property type="entry name" value="ZnF_C2HC"/>
    <property type="match status" value="2"/>
</dbReference>
<keyword evidence="1" id="KW-0863">Zinc-finger</keyword>
<dbReference type="SUPFAM" id="SSF47353">
    <property type="entry name" value="Retrovirus capsid dimerization domain-like"/>
    <property type="match status" value="1"/>
</dbReference>
<dbReference type="GO" id="GO:0003676">
    <property type="term" value="F:nucleic acid binding"/>
    <property type="evidence" value="ECO:0007669"/>
    <property type="project" value="InterPro"/>
</dbReference>
<dbReference type="EnsemblMetazoa" id="XM_030978226">
    <property type="protein sequence ID" value="XP_030834086"/>
    <property type="gene ID" value="LOC115921119"/>
</dbReference>
<dbReference type="Proteomes" id="UP000007110">
    <property type="component" value="Unassembled WGS sequence"/>
</dbReference>
<proteinExistence type="predicted"/>
<reference evidence="4" key="2">
    <citation type="submission" date="2021-01" db="UniProtKB">
        <authorList>
            <consortium name="EnsemblMetazoa"/>
        </authorList>
    </citation>
    <scope>IDENTIFICATION</scope>
</reference>
<dbReference type="Gene3D" id="1.10.4020.10">
    <property type="entry name" value="DNA breaking-rejoining enzymes"/>
    <property type="match status" value="1"/>
</dbReference>
<dbReference type="GeneID" id="115921119"/>
<dbReference type="PANTHER" id="PTHR46888:SF1">
    <property type="entry name" value="RIBONUCLEASE H"/>
    <property type="match status" value="1"/>
</dbReference>
<dbReference type="SUPFAM" id="SSF57756">
    <property type="entry name" value="Retrovirus zinc finger-like domains"/>
    <property type="match status" value="1"/>
</dbReference>
<evidence type="ECO:0000313" key="5">
    <source>
        <dbReference type="Proteomes" id="UP000007110"/>
    </source>
</evidence>
<dbReference type="RefSeq" id="XP_030834086.1">
    <property type="nucleotide sequence ID" value="XM_030978226.1"/>
</dbReference>
<feature type="region of interest" description="Disordered" evidence="2">
    <location>
        <begin position="67"/>
        <end position="104"/>
    </location>
</feature>
<keyword evidence="1" id="KW-0862">Zinc</keyword>
<dbReference type="KEGG" id="spu:115921119"/>
<dbReference type="InParanoid" id="A0A7M7NDH4"/>
<dbReference type="PANTHER" id="PTHR46888">
    <property type="entry name" value="ZINC KNUCKLE DOMAINCONTAINING PROTEIN-RELATED"/>
    <property type="match status" value="1"/>
</dbReference>
<dbReference type="InterPro" id="IPR038269">
    <property type="entry name" value="SCAN_sf"/>
</dbReference>
<name>A0A7M7NDH4_STRPU</name>
<accession>A0A7M7NDH4</accession>
<dbReference type="GO" id="GO:0008270">
    <property type="term" value="F:zinc ion binding"/>
    <property type="evidence" value="ECO:0007669"/>
    <property type="project" value="UniProtKB-KW"/>
</dbReference>
<sequence>MENYLDRWIELAGIEKTFEELKDLILRGQYIEGCHRELVIFLKERQPTAMKQTARLVDQYLDARGGYFKTPVPQRHNPTQTEDTKRSEGKPPSQHNTPPGNPYPKTCFNCHQTGHLARNCPSPSVPKSRSCYLCHKSGHYANNCPYNAPKTAGLMTTDDTDVTVPHGQDWFPHDSEVSELQTIQTDHGHLTSTQYVPRRQELNEEIERSHIAH</sequence>
<dbReference type="Pfam" id="PF00098">
    <property type="entry name" value="zf-CCHC"/>
    <property type="match status" value="1"/>
</dbReference>
<evidence type="ECO:0000259" key="3">
    <source>
        <dbReference type="PROSITE" id="PS50158"/>
    </source>
</evidence>
<protein>
    <recommendedName>
        <fullName evidence="3">CCHC-type domain-containing protein</fullName>
    </recommendedName>
</protein>
<evidence type="ECO:0000256" key="1">
    <source>
        <dbReference type="PROSITE-ProRule" id="PRU00047"/>
    </source>
</evidence>
<dbReference type="AlphaFoldDB" id="A0A7M7NDH4"/>
<feature type="domain" description="CCHC-type" evidence="3">
    <location>
        <begin position="107"/>
        <end position="122"/>
    </location>
</feature>
<dbReference type="InterPro" id="IPR036875">
    <property type="entry name" value="Znf_CCHC_sf"/>
</dbReference>
<evidence type="ECO:0000256" key="2">
    <source>
        <dbReference type="SAM" id="MobiDB-lite"/>
    </source>
</evidence>
<evidence type="ECO:0000313" key="4">
    <source>
        <dbReference type="EnsemblMetazoa" id="XP_030834086"/>
    </source>
</evidence>
<dbReference type="InterPro" id="IPR001878">
    <property type="entry name" value="Znf_CCHC"/>
</dbReference>
<feature type="domain" description="CCHC-type" evidence="3">
    <location>
        <begin position="131"/>
        <end position="145"/>
    </location>
</feature>
<dbReference type="Gene3D" id="4.10.60.10">
    <property type="entry name" value="Zinc finger, CCHC-type"/>
    <property type="match status" value="2"/>
</dbReference>
<organism evidence="4 5">
    <name type="scientific">Strongylocentrotus purpuratus</name>
    <name type="common">Purple sea urchin</name>
    <dbReference type="NCBI Taxonomy" id="7668"/>
    <lineage>
        <taxon>Eukaryota</taxon>
        <taxon>Metazoa</taxon>
        <taxon>Echinodermata</taxon>
        <taxon>Eleutherozoa</taxon>
        <taxon>Echinozoa</taxon>
        <taxon>Echinoidea</taxon>
        <taxon>Euechinoidea</taxon>
        <taxon>Echinacea</taxon>
        <taxon>Camarodonta</taxon>
        <taxon>Echinidea</taxon>
        <taxon>Strongylocentrotidae</taxon>
        <taxon>Strongylocentrotus</taxon>
    </lineage>
</organism>
<keyword evidence="5" id="KW-1185">Reference proteome</keyword>
<keyword evidence="1" id="KW-0479">Metal-binding</keyword>
<dbReference type="PROSITE" id="PS50158">
    <property type="entry name" value="ZF_CCHC"/>
    <property type="match status" value="2"/>
</dbReference>
<dbReference type="OrthoDB" id="10051775at2759"/>
<reference evidence="5" key="1">
    <citation type="submission" date="2015-02" db="EMBL/GenBank/DDBJ databases">
        <title>Genome sequencing for Strongylocentrotus purpuratus.</title>
        <authorList>
            <person name="Murali S."/>
            <person name="Liu Y."/>
            <person name="Vee V."/>
            <person name="English A."/>
            <person name="Wang M."/>
            <person name="Skinner E."/>
            <person name="Han Y."/>
            <person name="Muzny D.M."/>
            <person name="Worley K.C."/>
            <person name="Gibbs R.A."/>
        </authorList>
    </citation>
    <scope>NUCLEOTIDE SEQUENCE</scope>
</reference>